<keyword evidence="1" id="KW-0732">Signal</keyword>
<accession>A0A7X5ZHB8</accession>
<dbReference type="Proteomes" id="UP000490980">
    <property type="component" value="Unassembled WGS sequence"/>
</dbReference>
<dbReference type="PROSITE" id="PS51257">
    <property type="entry name" value="PROKAR_LIPOPROTEIN"/>
    <property type="match status" value="1"/>
</dbReference>
<evidence type="ECO:0000256" key="1">
    <source>
        <dbReference type="SAM" id="SignalP"/>
    </source>
</evidence>
<organism evidence="2 3">
    <name type="scientific">Luteibacter anthropi</name>
    <dbReference type="NCBI Taxonomy" id="564369"/>
    <lineage>
        <taxon>Bacteria</taxon>
        <taxon>Pseudomonadati</taxon>
        <taxon>Pseudomonadota</taxon>
        <taxon>Gammaproteobacteria</taxon>
        <taxon>Lysobacterales</taxon>
        <taxon>Rhodanobacteraceae</taxon>
        <taxon>Luteibacter</taxon>
    </lineage>
</organism>
<gene>
    <name evidence="2" type="ORF">HBF25_04095</name>
</gene>
<evidence type="ECO:0008006" key="4">
    <source>
        <dbReference type="Google" id="ProtNLM"/>
    </source>
</evidence>
<evidence type="ECO:0000313" key="2">
    <source>
        <dbReference type="EMBL" id="NII05571.1"/>
    </source>
</evidence>
<protein>
    <recommendedName>
        <fullName evidence="4">DUF2490 domain-containing protein</fullName>
    </recommendedName>
</protein>
<reference evidence="2 3" key="1">
    <citation type="submission" date="2020-03" db="EMBL/GenBank/DDBJ databases">
        <authorList>
            <person name="Lai Q."/>
        </authorList>
    </citation>
    <scope>NUCLEOTIDE SEQUENCE [LARGE SCALE GENOMIC DNA]</scope>
    <source>
        <strain evidence="2 3">CCUG 25036</strain>
    </source>
</reference>
<keyword evidence="3" id="KW-1185">Reference proteome</keyword>
<evidence type="ECO:0000313" key="3">
    <source>
        <dbReference type="Proteomes" id="UP000490980"/>
    </source>
</evidence>
<sequence>MPLRGGSVCALALAACAAWPAHAGQGSFSGGVALSTQLVDRGQAVSPATPILQGSVAWVANGWMLGLSGSARFNAPAGHFVEATAQAARYWTLSSDWSMQAGALYYRYPPHLKYPARQRYFDRMEVGVHWTWRDVLTFGVSSMSTVHQQRQHWREAVDATFRWPLTRYLSLSVGAGVAHALTPSYQRYSYGQAGLAWTQGAWRFEVVRLASDQKPGWNPAYPKAEPWVATLLWSF</sequence>
<comment type="caution">
    <text evidence="2">The sequence shown here is derived from an EMBL/GenBank/DDBJ whole genome shotgun (WGS) entry which is preliminary data.</text>
</comment>
<dbReference type="EMBL" id="JAARLZ010000002">
    <property type="protein sequence ID" value="NII05571.1"/>
    <property type="molecule type" value="Genomic_DNA"/>
</dbReference>
<proteinExistence type="predicted"/>
<feature type="signal peptide" evidence="1">
    <location>
        <begin position="1"/>
        <end position="23"/>
    </location>
</feature>
<dbReference type="AlphaFoldDB" id="A0A7X5ZHB8"/>
<feature type="chain" id="PRO_5031263446" description="DUF2490 domain-containing protein" evidence="1">
    <location>
        <begin position="24"/>
        <end position="235"/>
    </location>
</feature>
<name>A0A7X5ZHB8_9GAMM</name>
<dbReference type="RefSeq" id="WP_166946669.1">
    <property type="nucleotide sequence ID" value="NZ_JAARLZ010000002.1"/>
</dbReference>